<feature type="transmembrane region" description="Helical" evidence="7">
    <location>
        <begin position="313"/>
        <end position="336"/>
    </location>
</feature>
<dbReference type="Proteomes" id="UP000000851">
    <property type="component" value="Chromosome"/>
</dbReference>
<keyword evidence="11" id="KW-1185">Reference proteome</keyword>
<dbReference type="PANTHER" id="PTHR30572:SF4">
    <property type="entry name" value="ABC TRANSPORTER PERMEASE YTRF"/>
    <property type="match status" value="1"/>
</dbReference>
<dbReference type="InterPro" id="IPR050250">
    <property type="entry name" value="Macrolide_Exporter_MacB"/>
</dbReference>
<dbReference type="AlphaFoldDB" id="C7PZ59"/>
<dbReference type="GO" id="GO:0005886">
    <property type="term" value="C:plasma membrane"/>
    <property type="evidence" value="ECO:0007669"/>
    <property type="project" value="UniProtKB-SubCell"/>
</dbReference>
<evidence type="ECO:0000313" key="10">
    <source>
        <dbReference type="EMBL" id="ACU69615.1"/>
    </source>
</evidence>
<dbReference type="InParanoid" id="C7PZ59"/>
<accession>C7PZ59</accession>
<dbReference type="OrthoDB" id="3207485at2"/>
<feature type="domain" description="ABC3 transporter permease C-terminal" evidence="8">
    <location>
        <begin position="267"/>
        <end position="385"/>
    </location>
</feature>
<keyword evidence="3 7" id="KW-0812">Transmembrane</keyword>
<sequence precursor="true">MSALGKVVRSGVGRRRVQSFVMALTTLAAVTSSVLSLGLLTAVSAPFEHAFAHRHGAHLAVQFNGSKAAPDQIAATAHAAGVTESSGPYPITTALDTTIGSDCTATGGPGMPFAGSSAPAATVSTRPSLSGGSGLDQIVLDHGAWPTTANQIVLNNFPVDCLGKSVVFSSLPGKPSFVVVGFANSLTSTATGWTTEAGFARLTAGGAQADSQMLYRFASAGTDAQIAADRQAVTAAAPAGAYEGSQSYLTAEQQATGNAKAFVPFLIVFGFLGLFLSVLIIAIVVSGAVVSATRRIGILKSLGFTPAQVARAYAAQALIPAAVGVIAGTVFGNLLAVPVLNGTSHDLGAAGAGLPLWVSIVVPLGTLVLVGITALVPALRAGRLPAVQTLVVGRAPRAERGRAAQRLASRLPLPRAMSLGLAQPFARPARAALVGAAVLFGAVSVTFALGLETGFSRFQQERTAGFNDASVIVVPSHSDSSGIPHGPGGFYGPNDPRTPHLDPAKVAAALASVPGTEAAFGWGDSGATIIGAPTGDPSEVDTISGTFSWTGLELISGRWYSGPGEAVVSDRLASAMGTHVGDTVTVVQSGKPLALKVVGIDFDTHDSGRSVLVDSATFSAAGLTPRTDQFNVELGANVDGPNWAASATAALSPLHASVDHEPGGNRSDVVLTMSALVATLSVMLLAVAALGVLNTVVQDTRERIHDLGIFKALGMTPRQTVSMVLTSVAFTGLIAGLIGVPIGTALEKATITPMGNAVGMHLPPSVTHTYSLSLWLPLLAGGVAIAVLGALLPAGWAARSRTAAALRTE</sequence>
<dbReference type="PANTHER" id="PTHR30572">
    <property type="entry name" value="MEMBRANE COMPONENT OF TRANSPORTER-RELATED"/>
    <property type="match status" value="1"/>
</dbReference>
<feature type="transmembrane region" description="Helical" evidence="7">
    <location>
        <begin position="669"/>
        <end position="693"/>
    </location>
</feature>
<protein>
    <recommendedName>
        <fullName evidence="12">ABC3 transporter permease protein domain-containing protein</fullName>
    </recommendedName>
</protein>
<dbReference type="KEGG" id="cai:Caci_0680"/>
<dbReference type="Pfam" id="PF02687">
    <property type="entry name" value="FtsX"/>
    <property type="match status" value="2"/>
</dbReference>
<evidence type="ECO:0008006" key="12">
    <source>
        <dbReference type="Google" id="ProtNLM"/>
    </source>
</evidence>
<reference evidence="10 11" key="1">
    <citation type="journal article" date="2009" name="Stand. Genomic Sci.">
        <title>Complete genome sequence of Catenulispora acidiphila type strain (ID 139908).</title>
        <authorList>
            <person name="Copeland A."/>
            <person name="Lapidus A."/>
            <person name="Glavina Del Rio T."/>
            <person name="Nolan M."/>
            <person name="Lucas S."/>
            <person name="Chen F."/>
            <person name="Tice H."/>
            <person name="Cheng J.F."/>
            <person name="Bruce D."/>
            <person name="Goodwin L."/>
            <person name="Pitluck S."/>
            <person name="Mikhailova N."/>
            <person name="Pati A."/>
            <person name="Ivanova N."/>
            <person name="Mavromatis K."/>
            <person name="Chen A."/>
            <person name="Palaniappan K."/>
            <person name="Chain P."/>
            <person name="Land M."/>
            <person name="Hauser L."/>
            <person name="Chang Y.J."/>
            <person name="Jeffries C.D."/>
            <person name="Chertkov O."/>
            <person name="Brettin T."/>
            <person name="Detter J.C."/>
            <person name="Han C."/>
            <person name="Ali Z."/>
            <person name="Tindall B.J."/>
            <person name="Goker M."/>
            <person name="Bristow J."/>
            <person name="Eisen J.A."/>
            <person name="Markowitz V."/>
            <person name="Hugenholtz P."/>
            <person name="Kyrpides N.C."/>
            <person name="Klenk H.P."/>
        </authorList>
    </citation>
    <scope>NUCLEOTIDE SEQUENCE [LARGE SCALE GENOMIC DNA]</scope>
    <source>
        <strain evidence="11">DSM 44928 / JCM 14897 / NBRC 102108 / NRRL B-24433 / ID139908</strain>
    </source>
</reference>
<dbReference type="Pfam" id="PF12704">
    <property type="entry name" value="MacB_PCD"/>
    <property type="match status" value="1"/>
</dbReference>
<comment type="subcellular location">
    <subcellularLocation>
        <location evidence="1">Cell membrane</location>
        <topology evidence="1">Multi-pass membrane protein</topology>
    </subcellularLocation>
</comment>
<comment type="similarity">
    <text evidence="6">Belongs to the ABC-4 integral membrane protein family.</text>
</comment>
<dbReference type="InterPro" id="IPR025857">
    <property type="entry name" value="MacB_PCD"/>
</dbReference>
<name>C7PZ59_CATAD</name>
<keyword evidence="2" id="KW-1003">Cell membrane</keyword>
<evidence type="ECO:0000256" key="3">
    <source>
        <dbReference type="ARBA" id="ARBA00022692"/>
    </source>
</evidence>
<dbReference type="GO" id="GO:0022857">
    <property type="term" value="F:transmembrane transporter activity"/>
    <property type="evidence" value="ECO:0007669"/>
    <property type="project" value="TreeGrafter"/>
</dbReference>
<dbReference type="STRING" id="479433.Caci_0680"/>
<gene>
    <name evidence="10" type="ordered locus">Caci_0680</name>
</gene>
<evidence type="ECO:0000256" key="2">
    <source>
        <dbReference type="ARBA" id="ARBA00022475"/>
    </source>
</evidence>
<dbReference type="eggNOG" id="COG0577">
    <property type="taxonomic scope" value="Bacteria"/>
</dbReference>
<dbReference type="RefSeq" id="WP_012784910.1">
    <property type="nucleotide sequence ID" value="NC_013131.1"/>
</dbReference>
<keyword evidence="4 7" id="KW-1133">Transmembrane helix</keyword>
<evidence type="ECO:0000256" key="1">
    <source>
        <dbReference type="ARBA" id="ARBA00004651"/>
    </source>
</evidence>
<organism evidence="10 11">
    <name type="scientific">Catenulispora acidiphila (strain DSM 44928 / JCM 14897 / NBRC 102108 / NRRL B-24433 / ID139908)</name>
    <dbReference type="NCBI Taxonomy" id="479433"/>
    <lineage>
        <taxon>Bacteria</taxon>
        <taxon>Bacillati</taxon>
        <taxon>Actinomycetota</taxon>
        <taxon>Actinomycetes</taxon>
        <taxon>Catenulisporales</taxon>
        <taxon>Catenulisporaceae</taxon>
        <taxon>Catenulispora</taxon>
    </lineage>
</organism>
<keyword evidence="5 7" id="KW-0472">Membrane</keyword>
<evidence type="ECO:0000259" key="8">
    <source>
        <dbReference type="Pfam" id="PF02687"/>
    </source>
</evidence>
<evidence type="ECO:0000256" key="5">
    <source>
        <dbReference type="ARBA" id="ARBA00023136"/>
    </source>
</evidence>
<feature type="transmembrane region" description="Helical" evidence="7">
    <location>
        <begin position="262"/>
        <end position="292"/>
    </location>
</feature>
<feature type="domain" description="ABC3 transporter permease C-terminal" evidence="8">
    <location>
        <begin position="679"/>
        <end position="794"/>
    </location>
</feature>
<feature type="transmembrane region" description="Helical" evidence="7">
    <location>
        <begin position="721"/>
        <end position="746"/>
    </location>
</feature>
<evidence type="ECO:0000256" key="4">
    <source>
        <dbReference type="ARBA" id="ARBA00022989"/>
    </source>
</evidence>
<evidence type="ECO:0000256" key="6">
    <source>
        <dbReference type="ARBA" id="ARBA00038076"/>
    </source>
</evidence>
<feature type="transmembrane region" description="Helical" evidence="7">
    <location>
        <begin position="356"/>
        <end position="379"/>
    </location>
</feature>
<dbReference type="HOGENOM" id="CLU_360826_0_0_11"/>
<dbReference type="EMBL" id="CP001700">
    <property type="protein sequence ID" value="ACU69615.1"/>
    <property type="molecule type" value="Genomic_DNA"/>
</dbReference>
<feature type="transmembrane region" description="Helical" evidence="7">
    <location>
        <begin position="20"/>
        <end position="43"/>
    </location>
</feature>
<proteinExistence type="inferred from homology"/>
<evidence type="ECO:0000259" key="9">
    <source>
        <dbReference type="Pfam" id="PF12704"/>
    </source>
</evidence>
<dbReference type="InterPro" id="IPR003838">
    <property type="entry name" value="ABC3_permease_C"/>
</dbReference>
<feature type="transmembrane region" description="Helical" evidence="7">
    <location>
        <begin position="431"/>
        <end position="451"/>
    </location>
</feature>
<evidence type="ECO:0000256" key="7">
    <source>
        <dbReference type="SAM" id="Phobius"/>
    </source>
</evidence>
<feature type="domain" description="MacB-like periplasmic core" evidence="9">
    <location>
        <begin position="436"/>
        <end position="644"/>
    </location>
</feature>
<feature type="transmembrane region" description="Helical" evidence="7">
    <location>
        <begin position="774"/>
        <end position="798"/>
    </location>
</feature>
<evidence type="ECO:0000313" key="11">
    <source>
        <dbReference type="Proteomes" id="UP000000851"/>
    </source>
</evidence>